<keyword evidence="11" id="KW-1185">Reference proteome</keyword>
<comment type="cofactor">
    <cofactor evidence="1 8">
        <name>heme</name>
        <dbReference type="ChEBI" id="CHEBI:30413"/>
    </cofactor>
</comment>
<evidence type="ECO:0000256" key="8">
    <source>
        <dbReference type="PIRSR" id="PIRSR602403-1"/>
    </source>
</evidence>
<evidence type="ECO:0000256" key="6">
    <source>
        <dbReference type="ARBA" id="ARBA00023004"/>
    </source>
</evidence>
<dbReference type="GO" id="GO:0005506">
    <property type="term" value="F:iron ion binding"/>
    <property type="evidence" value="ECO:0007669"/>
    <property type="project" value="InterPro"/>
</dbReference>
<dbReference type="GO" id="GO:0020037">
    <property type="term" value="F:heme binding"/>
    <property type="evidence" value="ECO:0007669"/>
    <property type="project" value="InterPro"/>
</dbReference>
<keyword evidence="5 9" id="KW-0560">Oxidoreductase</keyword>
<sequence length="529" mass="60555">MPLYLTLAVALLIVFLVISTVRYFYSRFFSRCQLPASLPWVGVDNNKHFSRPRAILRSFLHTRELVFEGYQKYSKNGLPFVLPNINTGPEVIIPMAQMEWLLKQKETVLDQNEVNRSFLQADYTMLHPKVVNDTVHGDVIRHQLTKMLGNYVEDVFDEIDYAFRKNWGVNTKEWMEVTSYYSMLDIIARISNRVIVGFPLCRDESYLANAKEFARWVVIEAAFIAMIPKTLKGLFAPLIRVLDIKYHYITSKVIVPLIKKRLSYPLMEEKRKNDYIQWSIDHSYARNDPSLRTVDIINKRLSVIQFAVIQSSSITLANLILDLAACRDLPNYISHLRSEILTELEATGGRWTKEALARMISLDSVLRESMRMWGFVSRGIMKEVVAKDGVTLPSGQHLPCGAKVGIHASPVHRDEDLYPDALEFKPFRFRNMGSPSESHLLTDDSFEKVDGKGIPLVTTSSNFMAFSHGKHACPGRFFASQQLKLVLAYVVLNYDIKPLASRPANQWFINTQGPPLDCKISVRRREGTV</sequence>
<keyword evidence="6 8" id="KW-0408">Iron</keyword>
<keyword evidence="7 9" id="KW-0503">Monooxygenase</keyword>
<dbReference type="AlphaFoldDB" id="A0A2J6PEL0"/>
<dbReference type="OrthoDB" id="1844152at2759"/>
<dbReference type="InterPro" id="IPR001128">
    <property type="entry name" value="Cyt_P450"/>
</dbReference>
<dbReference type="GO" id="GO:0016705">
    <property type="term" value="F:oxidoreductase activity, acting on paired donors, with incorporation or reduction of molecular oxygen"/>
    <property type="evidence" value="ECO:0007669"/>
    <property type="project" value="InterPro"/>
</dbReference>
<keyword evidence="3 8" id="KW-0349">Heme</keyword>
<reference evidence="10 11" key="1">
    <citation type="submission" date="2016-05" db="EMBL/GenBank/DDBJ databases">
        <title>A degradative enzymes factory behind the ericoid mycorrhizal symbiosis.</title>
        <authorList>
            <consortium name="DOE Joint Genome Institute"/>
            <person name="Martino E."/>
            <person name="Morin E."/>
            <person name="Grelet G."/>
            <person name="Kuo A."/>
            <person name="Kohler A."/>
            <person name="Daghino S."/>
            <person name="Barry K."/>
            <person name="Choi C."/>
            <person name="Cichocki N."/>
            <person name="Clum A."/>
            <person name="Copeland A."/>
            <person name="Hainaut M."/>
            <person name="Haridas S."/>
            <person name="Labutti K."/>
            <person name="Lindquist E."/>
            <person name="Lipzen A."/>
            <person name="Khouja H.-R."/>
            <person name="Murat C."/>
            <person name="Ohm R."/>
            <person name="Olson A."/>
            <person name="Spatafora J."/>
            <person name="Veneault-Fourrey C."/>
            <person name="Henrissat B."/>
            <person name="Grigoriev I."/>
            <person name="Martin F."/>
            <person name="Perotto S."/>
        </authorList>
    </citation>
    <scope>NUCLEOTIDE SEQUENCE [LARGE SCALE GENOMIC DNA]</scope>
    <source>
        <strain evidence="10 11">UAMH 7357</strain>
    </source>
</reference>
<dbReference type="InterPro" id="IPR017972">
    <property type="entry name" value="Cyt_P450_CS"/>
</dbReference>
<proteinExistence type="inferred from homology"/>
<comment type="similarity">
    <text evidence="2 9">Belongs to the cytochrome P450 family.</text>
</comment>
<evidence type="ECO:0000256" key="1">
    <source>
        <dbReference type="ARBA" id="ARBA00001971"/>
    </source>
</evidence>
<protein>
    <submittedName>
        <fullName evidence="10">Cytochrome P450</fullName>
    </submittedName>
</protein>
<evidence type="ECO:0000256" key="9">
    <source>
        <dbReference type="RuleBase" id="RU000461"/>
    </source>
</evidence>
<evidence type="ECO:0000256" key="2">
    <source>
        <dbReference type="ARBA" id="ARBA00010617"/>
    </source>
</evidence>
<dbReference type="PANTHER" id="PTHR46206:SF1">
    <property type="entry name" value="P450, PUTATIVE (EUROFUNG)-RELATED"/>
    <property type="match status" value="1"/>
</dbReference>
<dbReference type="PANTHER" id="PTHR46206">
    <property type="entry name" value="CYTOCHROME P450"/>
    <property type="match status" value="1"/>
</dbReference>
<evidence type="ECO:0000256" key="7">
    <source>
        <dbReference type="ARBA" id="ARBA00023033"/>
    </source>
</evidence>
<dbReference type="PRINTS" id="PR00465">
    <property type="entry name" value="EP450IV"/>
</dbReference>
<evidence type="ECO:0000256" key="5">
    <source>
        <dbReference type="ARBA" id="ARBA00023002"/>
    </source>
</evidence>
<organism evidence="10 11">
    <name type="scientific">Hyaloscypha hepaticicola</name>
    <dbReference type="NCBI Taxonomy" id="2082293"/>
    <lineage>
        <taxon>Eukaryota</taxon>
        <taxon>Fungi</taxon>
        <taxon>Dikarya</taxon>
        <taxon>Ascomycota</taxon>
        <taxon>Pezizomycotina</taxon>
        <taxon>Leotiomycetes</taxon>
        <taxon>Helotiales</taxon>
        <taxon>Hyaloscyphaceae</taxon>
        <taxon>Hyaloscypha</taxon>
    </lineage>
</organism>
<accession>A0A2J6PEL0</accession>
<dbReference type="InterPro" id="IPR002403">
    <property type="entry name" value="Cyt_P450_E_grp-IV"/>
</dbReference>
<dbReference type="Proteomes" id="UP000235672">
    <property type="component" value="Unassembled WGS sequence"/>
</dbReference>
<feature type="binding site" description="axial binding residue" evidence="8">
    <location>
        <position position="473"/>
    </location>
    <ligand>
        <name>heme</name>
        <dbReference type="ChEBI" id="CHEBI:30413"/>
    </ligand>
    <ligandPart>
        <name>Fe</name>
        <dbReference type="ChEBI" id="CHEBI:18248"/>
    </ligandPart>
</feature>
<evidence type="ECO:0000313" key="10">
    <source>
        <dbReference type="EMBL" id="PMD12470.1"/>
    </source>
</evidence>
<dbReference type="Pfam" id="PF00067">
    <property type="entry name" value="p450"/>
    <property type="match status" value="1"/>
</dbReference>
<gene>
    <name evidence="10" type="ORF">NA56DRAFT_713102</name>
</gene>
<dbReference type="Gene3D" id="1.10.630.10">
    <property type="entry name" value="Cytochrome P450"/>
    <property type="match status" value="1"/>
</dbReference>
<keyword evidence="4 8" id="KW-0479">Metal-binding</keyword>
<dbReference type="EMBL" id="KZ613549">
    <property type="protein sequence ID" value="PMD12470.1"/>
    <property type="molecule type" value="Genomic_DNA"/>
</dbReference>
<dbReference type="GO" id="GO:0004497">
    <property type="term" value="F:monooxygenase activity"/>
    <property type="evidence" value="ECO:0007669"/>
    <property type="project" value="UniProtKB-KW"/>
</dbReference>
<evidence type="ECO:0000313" key="11">
    <source>
        <dbReference type="Proteomes" id="UP000235672"/>
    </source>
</evidence>
<evidence type="ECO:0000256" key="4">
    <source>
        <dbReference type="ARBA" id="ARBA00022723"/>
    </source>
</evidence>
<dbReference type="InterPro" id="IPR036396">
    <property type="entry name" value="Cyt_P450_sf"/>
</dbReference>
<dbReference type="SUPFAM" id="SSF48264">
    <property type="entry name" value="Cytochrome P450"/>
    <property type="match status" value="1"/>
</dbReference>
<dbReference type="PROSITE" id="PS00086">
    <property type="entry name" value="CYTOCHROME_P450"/>
    <property type="match status" value="1"/>
</dbReference>
<dbReference type="CDD" id="cd11041">
    <property type="entry name" value="CYP503A1-like"/>
    <property type="match status" value="1"/>
</dbReference>
<dbReference type="STRING" id="1745343.A0A2J6PEL0"/>
<evidence type="ECO:0000256" key="3">
    <source>
        <dbReference type="ARBA" id="ARBA00022617"/>
    </source>
</evidence>
<name>A0A2J6PEL0_9HELO</name>